<evidence type="ECO:0000313" key="2">
    <source>
        <dbReference type="EMBL" id="GEL23508.1"/>
    </source>
</evidence>
<comment type="caution">
    <text evidence="2">The sequence shown here is derived from an EMBL/GenBank/DDBJ whole genome shotgun (WGS) entry which is preliminary data.</text>
</comment>
<keyword evidence="3" id="KW-1185">Reference proteome</keyword>
<organism evidence="2 3">
    <name type="scientific">Pseudonocardia sulfidoxydans NBRC 16205</name>
    <dbReference type="NCBI Taxonomy" id="1223511"/>
    <lineage>
        <taxon>Bacteria</taxon>
        <taxon>Bacillati</taxon>
        <taxon>Actinomycetota</taxon>
        <taxon>Actinomycetes</taxon>
        <taxon>Pseudonocardiales</taxon>
        <taxon>Pseudonocardiaceae</taxon>
        <taxon>Pseudonocardia</taxon>
    </lineage>
</organism>
<dbReference type="PANTHER" id="PTHR22642">
    <property type="entry name" value="IMIDAZOLONEPROPIONASE"/>
    <property type="match status" value="1"/>
</dbReference>
<dbReference type="RefSeq" id="WP_147106731.1">
    <property type="nucleotide sequence ID" value="NZ_BJVJ01000020.1"/>
</dbReference>
<sequence>MIVTGGTIRTMDPAAPRAEAVGVRDGVIAAVGTLAAVSAAVGGPVHDIGGDTLLPGFVDPHHHLYLVASDVHTRALDVALRDLGALLDRISALRGTGSGWLRLHGVRPLQLTEGRLPTAAELDAVCPDRPLHVMSISYHESTVNSAGLAALGIGAGTPDPPGGVIERDRRGRPTGVLVEQASFAAESATRRATDDPDGWVRRAVEHSHELARHGVTRIGDMAVPPAGATRYATAAPDLAVVAHRWHVGTAEIGDPAVPALAADGHPRAPLGGFKILADGGERCDLCLDRRQLWRSTASLPAAVARHGRRALALARRGGTPARRADGRWHNGTRVLDADGLRRAVHASVAAGLSPAVHAVGNGAVADLLDATRGVDEVLRVEHAMVCDAALARRIGDAGLQVVAQPSFLHDLGDELTVLPLPDPLRLVPLRTLRAAGVHVALSTDYPAGTMSPLVGIGAAVTRRTRSGQVVHADEALTVEEAVAAWTRDAAAVLRSDAGILRVGAPADLVALGADPWTADPDHIASIEVTGTWSAGGRTFTAPTRAVRPPCT</sequence>
<accession>A0A511DKD9</accession>
<protein>
    <submittedName>
        <fullName evidence="2">Amidohydrolase</fullName>
    </submittedName>
</protein>
<dbReference type="EMBL" id="BJVJ01000020">
    <property type="protein sequence ID" value="GEL23508.1"/>
    <property type="molecule type" value="Genomic_DNA"/>
</dbReference>
<evidence type="ECO:0000259" key="1">
    <source>
        <dbReference type="Pfam" id="PF07969"/>
    </source>
</evidence>
<dbReference type="SUPFAM" id="SSF51338">
    <property type="entry name" value="Composite domain of metallo-dependent hydrolases"/>
    <property type="match status" value="1"/>
</dbReference>
<dbReference type="InterPro" id="IPR011059">
    <property type="entry name" value="Metal-dep_hydrolase_composite"/>
</dbReference>
<evidence type="ECO:0000313" key="3">
    <source>
        <dbReference type="Proteomes" id="UP000321685"/>
    </source>
</evidence>
<dbReference type="Gene3D" id="2.30.40.10">
    <property type="entry name" value="Urease, subunit C, domain 1"/>
    <property type="match status" value="1"/>
</dbReference>
<dbReference type="Proteomes" id="UP000321685">
    <property type="component" value="Unassembled WGS sequence"/>
</dbReference>
<name>A0A511DKD9_9PSEU</name>
<keyword evidence="2" id="KW-0378">Hydrolase</keyword>
<dbReference type="GO" id="GO:0016810">
    <property type="term" value="F:hydrolase activity, acting on carbon-nitrogen (but not peptide) bonds"/>
    <property type="evidence" value="ECO:0007669"/>
    <property type="project" value="InterPro"/>
</dbReference>
<dbReference type="AlphaFoldDB" id="A0A511DKD9"/>
<dbReference type="OrthoDB" id="3173428at2"/>
<reference evidence="2 3" key="1">
    <citation type="submission" date="2019-07" db="EMBL/GenBank/DDBJ databases">
        <title>Whole genome shotgun sequence of Pseudonocardia sulfidoxydans NBRC 16205.</title>
        <authorList>
            <person name="Hosoyama A."/>
            <person name="Uohara A."/>
            <person name="Ohji S."/>
            <person name="Ichikawa N."/>
        </authorList>
    </citation>
    <scope>NUCLEOTIDE SEQUENCE [LARGE SCALE GENOMIC DNA]</scope>
    <source>
        <strain evidence="2 3">NBRC 16205</strain>
    </source>
</reference>
<dbReference type="PANTHER" id="PTHR22642:SF2">
    <property type="entry name" value="PROTEIN LONG AFTER FAR-RED 3"/>
    <property type="match status" value="1"/>
</dbReference>
<dbReference type="Pfam" id="PF07969">
    <property type="entry name" value="Amidohydro_3"/>
    <property type="match status" value="1"/>
</dbReference>
<feature type="domain" description="Amidohydrolase 3" evidence="1">
    <location>
        <begin position="47"/>
        <end position="535"/>
    </location>
</feature>
<dbReference type="Gene3D" id="3.20.20.140">
    <property type="entry name" value="Metal-dependent hydrolases"/>
    <property type="match status" value="1"/>
</dbReference>
<dbReference type="SUPFAM" id="SSF51556">
    <property type="entry name" value="Metallo-dependent hydrolases"/>
    <property type="match status" value="1"/>
</dbReference>
<dbReference type="InterPro" id="IPR013108">
    <property type="entry name" value="Amidohydro_3"/>
</dbReference>
<dbReference type="Gene3D" id="3.10.310.70">
    <property type="match status" value="1"/>
</dbReference>
<dbReference type="InterPro" id="IPR032466">
    <property type="entry name" value="Metal_Hydrolase"/>
</dbReference>
<gene>
    <name evidence="2" type="ORF">PSU4_24620</name>
</gene>
<proteinExistence type="predicted"/>